<evidence type="ECO:0000256" key="1">
    <source>
        <dbReference type="SAM" id="MobiDB-lite"/>
    </source>
</evidence>
<reference evidence="2" key="2">
    <citation type="submission" date="2015-07" db="EMBL/GenBank/DDBJ databases">
        <authorList>
            <person name="Noorani M."/>
        </authorList>
    </citation>
    <scope>NUCLEOTIDE SEQUENCE</scope>
    <source>
        <strain evidence="2">Yugu1</strain>
    </source>
</reference>
<feature type="compositionally biased region" description="Polar residues" evidence="1">
    <location>
        <begin position="80"/>
        <end position="90"/>
    </location>
</feature>
<organism evidence="2">
    <name type="scientific">Setaria italica</name>
    <name type="common">Foxtail millet</name>
    <name type="synonym">Panicum italicum</name>
    <dbReference type="NCBI Taxonomy" id="4555"/>
    <lineage>
        <taxon>Eukaryota</taxon>
        <taxon>Viridiplantae</taxon>
        <taxon>Streptophyta</taxon>
        <taxon>Embryophyta</taxon>
        <taxon>Tracheophyta</taxon>
        <taxon>Spermatophyta</taxon>
        <taxon>Magnoliopsida</taxon>
        <taxon>Liliopsida</taxon>
        <taxon>Poales</taxon>
        <taxon>Poaceae</taxon>
        <taxon>PACMAD clade</taxon>
        <taxon>Panicoideae</taxon>
        <taxon>Panicodae</taxon>
        <taxon>Paniceae</taxon>
        <taxon>Cenchrinae</taxon>
        <taxon>Setaria</taxon>
    </lineage>
</organism>
<feature type="region of interest" description="Disordered" evidence="1">
    <location>
        <begin position="19"/>
        <end position="183"/>
    </location>
</feature>
<feature type="compositionally biased region" description="Polar residues" evidence="1">
    <location>
        <begin position="162"/>
        <end position="181"/>
    </location>
</feature>
<dbReference type="PRINTS" id="PR01217">
    <property type="entry name" value="PRICHEXTENSN"/>
</dbReference>
<dbReference type="EMBL" id="CM003529">
    <property type="protein sequence ID" value="RCV13264.1"/>
    <property type="molecule type" value="Genomic_DNA"/>
</dbReference>
<evidence type="ECO:0000313" key="2">
    <source>
        <dbReference type="EMBL" id="RCV13264.1"/>
    </source>
</evidence>
<sequence>MIQQHKLHALPLIIGINTSRPSAPTATPIPIRVPPIEVGQGRPPKTLTHLPGRLPIPHTPPPPPPPPRLRHRSRHRLQTEPPSVSSNQGANVVPPPPTPPPQSPPTPTPPSPPARRPGTPSPPIQPRRRRRVQLPDRGRRRVQHQHGRAVVSSIRAEADVATNPTPATLSRGTPASRSRPSSALYITALHHQRAKS</sequence>
<feature type="compositionally biased region" description="Basic residues" evidence="1">
    <location>
        <begin position="126"/>
        <end position="147"/>
    </location>
</feature>
<gene>
    <name evidence="2" type="ORF">SETIT_2G332800v2</name>
</gene>
<name>A0A368Q623_SETIT</name>
<protein>
    <submittedName>
        <fullName evidence="2">Uncharacterized protein</fullName>
    </submittedName>
</protein>
<proteinExistence type="predicted"/>
<feature type="compositionally biased region" description="Pro residues" evidence="1">
    <location>
        <begin position="93"/>
        <end position="125"/>
    </location>
</feature>
<accession>A0A368Q623</accession>
<feature type="compositionally biased region" description="Pro residues" evidence="1">
    <location>
        <begin position="57"/>
        <end position="67"/>
    </location>
</feature>
<dbReference type="AlphaFoldDB" id="A0A368Q623"/>
<reference evidence="2" key="1">
    <citation type="journal article" date="2012" name="Nat. Biotechnol.">
        <title>Reference genome sequence of the model plant Setaria.</title>
        <authorList>
            <person name="Bennetzen J.L."/>
            <person name="Schmutz J."/>
            <person name="Wang H."/>
            <person name="Percifield R."/>
            <person name="Hawkins J."/>
            <person name="Pontaroli A.C."/>
            <person name="Estep M."/>
            <person name="Feng L."/>
            <person name="Vaughn J.N."/>
            <person name="Grimwood J."/>
            <person name="Jenkins J."/>
            <person name="Barry K."/>
            <person name="Lindquist E."/>
            <person name="Hellsten U."/>
            <person name="Deshpande S."/>
            <person name="Wang X."/>
            <person name="Wu X."/>
            <person name="Mitros T."/>
            <person name="Triplett J."/>
            <person name="Yang X."/>
            <person name="Ye C.Y."/>
            <person name="Mauro-Herrera M."/>
            <person name="Wang L."/>
            <person name="Li P."/>
            <person name="Sharma M."/>
            <person name="Sharma R."/>
            <person name="Ronald P.C."/>
            <person name="Panaud O."/>
            <person name="Kellogg E.A."/>
            <person name="Brutnell T.P."/>
            <person name="Doust A.N."/>
            <person name="Tuskan G.A."/>
            <person name="Rokhsar D."/>
            <person name="Devos K.M."/>
        </authorList>
    </citation>
    <scope>NUCLEOTIDE SEQUENCE [LARGE SCALE GENOMIC DNA]</scope>
    <source>
        <strain evidence="2">Yugu1</strain>
    </source>
</reference>